<dbReference type="Gene3D" id="1.20.1280.50">
    <property type="match status" value="1"/>
</dbReference>
<evidence type="ECO:0000256" key="4">
    <source>
        <dbReference type="ARBA" id="ARBA00022786"/>
    </source>
</evidence>
<dbReference type="InterPro" id="IPR050672">
    <property type="entry name" value="FBXO45-Fsn/SPSB_families"/>
</dbReference>
<dbReference type="OrthoDB" id="2398163at2759"/>
<dbReference type="InterPro" id="IPR043136">
    <property type="entry name" value="B30.2/SPRY_sf"/>
</dbReference>
<dbReference type="PROSITE" id="PS50181">
    <property type="entry name" value="FBOX"/>
    <property type="match status" value="1"/>
</dbReference>
<evidence type="ECO:0000256" key="5">
    <source>
        <dbReference type="ARBA" id="ARBA00022902"/>
    </source>
</evidence>
<dbReference type="InterPro" id="IPR001810">
    <property type="entry name" value="F-box_dom"/>
</dbReference>
<name>A0A7R9QY87_9ACAR</name>
<evidence type="ECO:0000313" key="11">
    <source>
        <dbReference type="Proteomes" id="UP000728032"/>
    </source>
</evidence>
<dbReference type="Gene3D" id="2.60.120.920">
    <property type="match status" value="1"/>
</dbReference>
<organism evidence="10">
    <name type="scientific">Oppiella nova</name>
    <dbReference type="NCBI Taxonomy" id="334625"/>
    <lineage>
        <taxon>Eukaryota</taxon>
        <taxon>Metazoa</taxon>
        <taxon>Ecdysozoa</taxon>
        <taxon>Arthropoda</taxon>
        <taxon>Chelicerata</taxon>
        <taxon>Arachnida</taxon>
        <taxon>Acari</taxon>
        <taxon>Acariformes</taxon>
        <taxon>Sarcoptiformes</taxon>
        <taxon>Oribatida</taxon>
        <taxon>Brachypylina</taxon>
        <taxon>Oppioidea</taxon>
        <taxon>Oppiidae</taxon>
        <taxon>Oppiella</taxon>
    </lineage>
</organism>
<dbReference type="SMART" id="SM00449">
    <property type="entry name" value="SPRY"/>
    <property type="match status" value="1"/>
</dbReference>
<sequence>MSSVSSSVVRWDCLPANVVELILSHVSLADLLSCALVCRKWYHILRDDRCDVWRIHCLNRLSKQILKSDVLSSLSSYKAKLRAYYYAWDSNDCSRNIYIKPNGFTLHRNPVAQSTDAAKGKVGFLVGRHSWEVWWEGPLGTVAVVGIATKEAPVQSAGYVALLGSSVDSWGWNLVDNNLVHNGDCHGNYPLLNNAPKYQTGERLRVILDCDDSTISFERNYEFLGVAFRGLPNKPLYPSVSAVYGNTEVSMVYLGYPFDG</sequence>
<evidence type="ECO:0000256" key="1">
    <source>
        <dbReference type="ARBA" id="ARBA00004906"/>
    </source>
</evidence>
<dbReference type="PROSITE" id="PS50188">
    <property type="entry name" value="B302_SPRY"/>
    <property type="match status" value="1"/>
</dbReference>
<dbReference type="AlphaFoldDB" id="A0A7R9QY87"/>
<dbReference type="Pfam" id="PF00646">
    <property type="entry name" value="F-box"/>
    <property type="match status" value="1"/>
</dbReference>
<dbReference type="InterPro" id="IPR035784">
    <property type="entry name" value="SPRY_FBXO45"/>
</dbReference>
<dbReference type="Proteomes" id="UP000728032">
    <property type="component" value="Unassembled WGS sequence"/>
</dbReference>
<evidence type="ECO:0000259" key="9">
    <source>
        <dbReference type="PROSITE" id="PS50188"/>
    </source>
</evidence>
<dbReference type="GO" id="GO:0016567">
    <property type="term" value="P:protein ubiquitination"/>
    <property type="evidence" value="ECO:0007669"/>
    <property type="project" value="UniProtKB-UniPathway"/>
</dbReference>
<dbReference type="GO" id="GO:0045202">
    <property type="term" value="C:synapse"/>
    <property type="evidence" value="ECO:0007669"/>
    <property type="project" value="UniProtKB-SubCell"/>
</dbReference>
<comment type="pathway">
    <text evidence="1">Protein modification; protein ubiquitination.</text>
</comment>
<dbReference type="GO" id="GO:0043161">
    <property type="term" value="P:proteasome-mediated ubiquitin-dependent protein catabolic process"/>
    <property type="evidence" value="ECO:0007669"/>
    <property type="project" value="TreeGrafter"/>
</dbReference>
<dbReference type="UniPathway" id="UPA00143"/>
<keyword evidence="11" id="KW-1185">Reference proteome</keyword>
<dbReference type="SUPFAM" id="SSF49899">
    <property type="entry name" value="Concanavalin A-like lectins/glucanases"/>
    <property type="match status" value="1"/>
</dbReference>
<comment type="similarity">
    <text evidence="2">Belongs to the FBXO45/Fsn family.</text>
</comment>
<dbReference type="PANTHER" id="PTHR12245">
    <property type="entry name" value="SPRY DOMAIN CONTAINING SOCS BOX PROTEIN"/>
    <property type="match status" value="1"/>
</dbReference>
<dbReference type="SMART" id="SM00256">
    <property type="entry name" value="FBOX"/>
    <property type="match status" value="1"/>
</dbReference>
<dbReference type="InterPro" id="IPR036047">
    <property type="entry name" value="F-box-like_dom_sf"/>
</dbReference>
<dbReference type="InterPro" id="IPR001870">
    <property type="entry name" value="B30.2/SPRY"/>
</dbReference>
<feature type="domain" description="F-box" evidence="8">
    <location>
        <begin position="8"/>
        <end position="56"/>
    </location>
</feature>
<dbReference type="Pfam" id="PF00622">
    <property type="entry name" value="SPRY"/>
    <property type="match status" value="1"/>
</dbReference>
<dbReference type="EMBL" id="OC945016">
    <property type="protein sequence ID" value="CAD7662976.1"/>
    <property type="molecule type" value="Genomic_DNA"/>
</dbReference>
<dbReference type="GO" id="GO:0019005">
    <property type="term" value="C:SCF ubiquitin ligase complex"/>
    <property type="evidence" value="ECO:0007669"/>
    <property type="project" value="UniProtKB-ARBA"/>
</dbReference>
<feature type="domain" description="B30.2/SPRY" evidence="9">
    <location>
        <begin position="66"/>
        <end position="258"/>
    </location>
</feature>
<evidence type="ECO:0000256" key="2">
    <source>
        <dbReference type="ARBA" id="ARBA00007328"/>
    </source>
</evidence>
<evidence type="ECO:0000256" key="7">
    <source>
        <dbReference type="ARBA" id="ARBA00034103"/>
    </source>
</evidence>
<reference evidence="10" key="1">
    <citation type="submission" date="2020-11" db="EMBL/GenBank/DDBJ databases">
        <authorList>
            <person name="Tran Van P."/>
        </authorList>
    </citation>
    <scope>NUCLEOTIDE SEQUENCE</scope>
</reference>
<dbReference type="FunFam" id="2.60.120.920:FF:000017">
    <property type="entry name" value="F-box/SPRY domain-containing protein 1"/>
    <property type="match status" value="1"/>
</dbReference>
<dbReference type="CDD" id="cd12907">
    <property type="entry name" value="SPRY_Fbox"/>
    <property type="match status" value="1"/>
</dbReference>
<keyword evidence="4" id="KW-0833">Ubl conjugation pathway</keyword>
<dbReference type="InterPro" id="IPR013320">
    <property type="entry name" value="ConA-like_dom_sf"/>
</dbReference>
<dbReference type="GO" id="GO:0060386">
    <property type="term" value="P:synapse assembly involved in innervation"/>
    <property type="evidence" value="ECO:0007669"/>
    <property type="project" value="TreeGrafter"/>
</dbReference>
<gene>
    <name evidence="10" type="ORF">ONB1V03_LOCUS19536</name>
</gene>
<dbReference type="EMBL" id="CAJPVJ010030191">
    <property type="protein sequence ID" value="CAG2180113.1"/>
    <property type="molecule type" value="Genomic_DNA"/>
</dbReference>
<evidence type="ECO:0000256" key="3">
    <source>
        <dbReference type="ARBA" id="ARBA00016614"/>
    </source>
</evidence>
<comment type="subcellular location">
    <subcellularLocation>
        <location evidence="7">Synapse</location>
    </subcellularLocation>
</comment>
<dbReference type="SUPFAM" id="SSF81383">
    <property type="entry name" value="F-box domain"/>
    <property type="match status" value="1"/>
</dbReference>
<keyword evidence="5" id="KW-0524">Neurogenesis</keyword>
<proteinExistence type="inferred from homology"/>
<dbReference type="PANTHER" id="PTHR12245:SF7">
    <property type="entry name" value="F-BOX_SPRY DOMAIN-CONTAINING PROTEIN 1"/>
    <property type="match status" value="1"/>
</dbReference>
<evidence type="ECO:0000313" key="10">
    <source>
        <dbReference type="EMBL" id="CAD7662976.1"/>
    </source>
</evidence>
<evidence type="ECO:0000259" key="8">
    <source>
        <dbReference type="PROSITE" id="PS50181"/>
    </source>
</evidence>
<dbReference type="InterPro" id="IPR003877">
    <property type="entry name" value="SPRY_dom"/>
</dbReference>
<accession>A0A7R9QY87</accession>
<evidence type="ECO:0000256" key="6">
    <source>
        <dbReference type="ARBA" id="ARBA00023018"/>
    </source>
</evidence>
<keyword evidence="6" id="KW-0770">Synapse</keyword>
<protein>
    <recommendedName>
        <fullName evidence="3">F-box/SPRY domain-containing protein 1</fullName>
    </recommendedName>
</protein>
<dbReference type="GO" id="GO:0051961">
    <property type="term" value="P:negative regulation of nervous system development"/>
    <property type="evidence" value="ECO:0007669"/>
    <property type="project" value="UniProtKB-ARBA"/>
</dbReference>